<dbReference type="Pfam" id="PF23373">
    <property type="entry name" value="DUF7093"/>
    <property type="match status" value="1"/>
</dbReference>
<name>A0ABD6DUY5_9EURY</name>
<feature type="region of interest" description="Disordered" evidence="1">
    <location>
        <begin position="46"/>
        <end position="387"/>
    </location>
</feature>
<feature type="compositionally biased region" description="Acidic residues" evidence="1">
    <location>
        <begin position="173"/>
        <end position="222"/>
    </location>
</feature>
<feature type="compositionally biased region" description="Basic and acidic residues" evidence="1">
    <location>
        <begin position="329"/>
        <end position="338"/>
    </location>
</feature>
<feature type="compositionally biased region" description="Basic and acidic residues" evidence="1">
    <location>
        <begin position="346"/>
        <end position="356"/>
    </location>
</feature>
<evidence type="ECO:0000313" key="2">
    <source>
        <dbReference type="EMBL" id="MFD1685387.1"/>
    </source>
</evidence>
<feature type="compositionally biased region" description="Low complexity" evidence="1">
    <location>
        <begin position="133"/>
        <end position="152"/>
    </location>
</feature>
<feature type="compositionally biased region" description="Low complexity" evidence="1">
    <location>
        <begin position="241"/>
        <end position="250"/>
    </location>
</feature>
<reference evidence="2 3" key="1">
    <citation type="journal article" date="2019" name="Int. J. Syst. Evol. Microbiol.">
        <title>The Global Catalogue of Microorganisms (GCM) 10K type strain sequencing project: providing services to taxonomists for standard genome sequencing and annotation.</title>
        <authorList>
            <consortium name="The Broad Institute Genomics Platform"/>
            <consortium name="The Broad Institute Genome Sequencing Center for Infectious Disease"/>
            <person name="Wu L."/>
            <person name="Ma J."/>
        </authorList>
    </citation>
    <scope>NUCLEOTIDE SEQUENCE [LARGE SCALE GENOMIC DNA]</scope>
    <source>
        <strain evidence="2 3">CGMCC 1.10387</strain>
    </source>
</reference>
<dbReference type="InterPro" id="IPR055519">
    <property type="entry name" value="DUF7093"/>
</dbReference>
<evidence type="ECO:0000313" key="3">
    <source>
        <dbReference type="Proteomes" id="UP001597092"/>
    </source>
</evidence>
<feature type="compositionally biased region" description="Acidic residues" evidence="1">
    <location>
        <begin position="300"/>
        <end position="316"/>
    </location>
</feature>
<proteinExistence type="predicted"/>
<dbReference type="Proteomes" id="UP001597092">
    <property type="component" value="Unassembled WGS sequence"/>
</dbReference>
<evidence type="ECO:0008006" key="4">
    <source>
        <dbReference type="Google" id="ProtNLM"/>
    </source>
</evidence>
<feature type="compositionally biased region" description="Acidic residues" evidence="1">
    <location>
        <begin position="251"/>
        <end position="272"/>
    </location>
</feature>
<evidence type="ECO:0000256" key="1">
    <source>
        <dbReference type="SAM" id="MobiDB-lite"/>
    </source>
</evidence>
<keyword evidence="3" id="KW-1185">Reference proteome</keyword>
<dbReference type="EMBL" id="JBHUDP010000002">
    <property type="protein sequence ID" value="MFD1685387.1"/>
    <property type="molecule type" value="Genomic_DNA"/>
</dbReference>
<gene>
    <name evidence="2" type="ORF">ACFSAS_07135</name>
</gene>
<organism evidence="2 3">
    <name type="scientific">Halobellus litoreus</name>
    <dbReference type="NCBI Taxonomy" id="755310"/>
    <lineage>
        <taxon>Archaea</taxon>
        <taxon>Methanobacteriati</taxon>
        <taxon>Methanobacteriota</taxon>
        <taxon>Stenosarchaea group</taxon>
        <taxon>Halobacteria</taxon>
        <taxon>Halobacteriales</taxon>
        <taxon>Haloferacaceae</taxon>
        <taxon>Halobellus</taxon>
    </lineage>
</organism>
<accession>A0ABD6DUY5</accession>
<comment type="caution">
    <text evidence="2">The sequence shown here is derived from an EMBL/GenBank/DDBJ whole genome shotgun (WGS) entry which is preliminary data.</text>
</comment>
<dbReference type="RefSeq" id="WP_256306610.1">
    <property type="nucleotide sequence ID" value="NZ_JANHAW010000001.1"/>
</dbReference>
<feature type="compositionally biased region" description="Basic and acidic residues" evidence="1">
    <location>
        <begin position="276"/>
        <end position="290"/>
    </location>
</feature>
<dbReference type="AlphaFoldDB" id="A0ABD6DUY5"/>
<sequence length="426" mass="43786">MGLKCRLLGHAYGDSEVERNREEQGDEVVVTIREVQVCERCGAEQVVSQNKEVTAIRSPAEVGLDDAEPADGDAPSTADDTPAPPTQSETADGPGTTPAESGGAADASTDRPAADASPEGATASASADDRSDGSAPAAGASGDAAGGAEADGQVADSSGTGPESEPAGASAEPIEDAESDGWETGSDDWDDVEAGPDADDAVILDDEETERDEAQWPEETDADPTGATRHPGPADDEMSAADDAPGSDDAPTPEDEAEVTNDAEIIDGDAAVDDAPPERGHGEWPERDDAPSASQWPEHDGEDEGYDATADGDPDVDLGGNGLTPEVNGRADLDESGDRSVQGVAVERDRPADRQQRGGADASEAAQDKGFIRAGESTSLESDVPDDHIEFYCPNCGHARTAGASSMRAGDICPECKQGYIAERER</sequence>
<feature type="compositionally biased region" description="Low complexity" evidence="1">
    <location>
        <begin position="72"/>
        <end position="81"/>
    </location>
</feature>
<protein>
    <recommendedName>
        <fullName evidence="4">Oxidoreductase</fullName>
    </recommendedName>
</protein>